<dbReference type="Gramene" id="KRG88499">
    <property type="protein sequence ID" value="KRG88499"/>
    <property type="gene ID" value="GLYMA_U031500"/>
</dbReference>
<evidence type="ECO:0000313" key="3">
    <source>
        <dbReference type="EnsemblPlants" id="KRG88499"/>
    </source>
</evidence>
<organism evidence="3">
    <name type="scientific">Glycine max</name>
    <name type="common">Soybean</name>
    <name type="synonym">Glycine hispida</name>
    <dbReference type="NCBI Taxonomy" id="3847"/>
    <lineage>
        <taxon>Eukaryota</taxon>
        <taxon>Viridiplantae</taxon>
        <taxon>Streptophyta</taxon>
        <taxon>Embryophyta</taxon>
        <taxon>Tracheophyta</taxon>
        <taxon>Spermatophyta</taxon>
        <taxon>Magnoliopsida</taxon>
        <taxon>eudicotyledons</taxon>
        <taxon>Gunneridae</taxon>
        <taxon>Pentapetalae</taxon>
        <taxon>rosids</taxon>
        <taxon>fabids</taxon>
        <taxon>Fabales</taxon>
        <taxon>Fabaceae</taxon>
        <taxon>Papilionoideae</taxon>
        <taxon>50 kb inversion clade</taxon>
        <taxon>NPAAA clade</taxon>
        <taxon>indigoferoid/millettioid clade</taxon>
        <taxon>Phaseoleae</taxon>
        <taxon>Glycine</taxon>
        <taxon>Glycine subgen. Soja</taxon>
    </lineage>
</organism>
<evidence type="ECO:0000313" key="5">
    <source>
        <dbReference type="Proteomes" id="UP000008827"/>
    </source>
</evidence>
<dbReference type="Gramene" id="KRH16205">
    <property type="protein sequence ID" value="KRH16205"/>
    <property type="gene ID" value="GLYMA_14G140300"/>
</dbReference>
<dbReference type="EMBL" id="KZ847300">
    <property type="protein sequence ID" value="KRG88499.1"/>
    <property type="molecule type" value="Genomic_DNA"/>
</dbReference>
<accession>A0A0R0EE63</accession>
<dbReference type="InParanoid" id="A0A0R0EE63"/>
<dbReference type="Proteomes" id="UP000008827">
    <property type="component" value="Chromosome 14"/>
</dbReference>
<keyword evidence="5" id="KW-1185">Reference proteome</keyword>
<dbReference type="EMBL" id="CM000847">
    <property type="protein sequence ID" value="KRH16205.1"/>
    <property type="molecule type" value="Genomic_DNA"/>
</dbReference>
<evidence type="ECO:0000313" key="4">
    <source>
        <dbReference type="EnsemblPlants" id="KRH16205"/>
    </source>
</evidence>
<proteinExistence type="predicted"/>
<reference evidence="1 4" key="1">
    <citation type="journal article" date="2010" name="Nature">
        <title>Genome sequence of the palaeopolyploid soybean.</title>
        <authorList>
            <person name="Schmutz J."/>
            <person name="Cannon S.B."/>
            <person name="Schlueter J."/>
            <person name="Ma J."/>
            <person name="Mitros T."/>
            <person name="Nelson W."/>
            <person name="Hyten D.L."/>
            <person name="Song Q."/>
            <person name="Thelen J.J."/>
            <person name="Cheng J."/>
            <person name="Xu D."/>
            <person name="Hellsten U."/>
            <person name="May G.D."/>
            <person name="Yu Y."/>
            <person name="Sakurai T."/>
            <person name="Umezawa T."/>
            <person name="Bhattacharyya M.K."/>
            <person name="Sandhu D."/>
            <person name="Valliyodan B."/>
            <person name="Lindquist E."/>
            <person name="Peto M."/>
            <person name="Grant D."/>
            <person name="Shu S."/>
            <person name="Goodstein D."/>
            <person name="Barry K."/>
            <person name="Futrell-Griggs M."/>
            <person name="Abernathy B."/>
            <person name="Du J."/>
            <person name="Tian Z."/>
            <person name="Zhu L."/>
            <person name="Gill N."/>
            <person name="Joshi T."/>
            <person name="Libault M."/>
            <person name="Sethuraman A."/>
            <person name="Zhang X.-C."/>
            <person name="Shinozaki K."/>
            <person name="Nguyen H.T."/>
            <person name="Wing R.A."/>
            <person name="Cregan P."/>
            <person name="Specht J."/>
            <person name="Grimwood J."/>
            <person name="Rokhsar D."/>
            <person name="Stacey G."/>
            <person name="Shoemaker R.C."/>
            <person name="Jackson S.A."/>
        </authorList>
    </citation>
    <scope>NUCLEOTIDE SEQUENCE [LARGE SCALE GENOMIC DNA]</scope>
    <source>
        <strain evidence="4">cv. Williams 82</strain>
        <tissue evidence="1">Callus</tissue>
    </source>
</reference>
<protein>
    <submittedName>
        <fullName evidence="1 3">Uncharacterized protein</fullName>
    </submittedName>
</protein>
<reference evidence="3" key="2">
    <citation type="submission" date="2018-02" db="UniProtKB">
        <authorList>
            <consortium name="EnsemblPlants"/>
        </authorList>
    </citation>
    <scope>IDENTIFICATION</scope>
    <source>
        <strain evidence="3">Williams 82</strain>
    </source>
</reference>
<evidence type="ECO:0000313" key="2">
    <source>
        <dbReference type="EMBL" id="KRH16205.1"/>
    </source>
</evidence>
<dbReference type="EnsemblPlants" id="KRH16205">
    <property type="protein sequence ID" value="KRH16205"/>
    <property type="gene ID" value="GLYMA_14G140300"/>
</dbReference>
<reference evidence="1" key="3">
    <citation type="submission" date="2018-07" db="EMBL/GenBank/DDBJ databases">
        <title>WGS assembly of Glycine max.</title>
        <authorList>
            <person name="Schmutz J."/>
            <person name="Cannon S."/>
            <person name="Schlueter J."/>
            <person name="Ma J."/>
            <person name="Mitros T."/>
            <person name="Nelson W."/>
            <person name="Hyten D."/>
            <person name="Song Q."/>
            <person name="Thelen J."/>
            <person name="Cheng J."/>
            <person name="Xu D."/>
            <person name="Hellsten U."/>
            <person name="May G."/>
            <person name="Yu Y."/>
            <person name="Sakurai T."/>
            <person name="Umezawa T."/>
            <person name="Bhattacharyya M."/>
            <person name="Sandhu D."/>
            <person name="Valliyodan B."/>
            <person name="Lindquist E."/>
            <person name="Peto M."/>
            <person name="Grant D."/>
            <person name="Shu S."/>
            <person name="Goodstein D."/>
            <person name="Barry K."/>
            <person name="Futrell-Griggs M."/>
            <person name="Abernathy B."/>
            <person name="Du J."/>
            <person name="Tian Z."/>
            <person name="Zhu L."/>
            <person name="Gill N."/>
            <person name="Joshi T."/>
            <person name="Libault M."/>
            <person name="Sethuraman A."/>
            <person name="Zhang X."/>
            <person name="Shinozaki K."/>
            <person name="Nguyen H."/>
            <person name="Wing R."/>
            <person name="Cregan P."/>
            <person name="Specht J."/>
            <person name="Grimwood J."/>
            <person name="Rokhsar D."/>
            <person name="Stacey G."/>
            <person name="Shoemaker R."/>
            <person name="Jackson S."/>
        </authorList>
    </citation>
    <scope>NUCLEOTIDE SEQUENCE</scope>
    <source>
        <tissue evidence="1">Callus</tissue>
    </source>
</reference>
<gene>
    <name evidence="2" type="ORF">GLYMA_14G140300</name>
    <name evidence="1" type="ORF">GLYMA_U031500</name>
</gene>
<sequence length="67" mass="7745">MVIDATTSYNMIMGRPTLNELGVVVSTPHLYMKYPLDQHKIGTMRSDQQMTKKCYEDSLHVEKGKKR</sequence>
<evidence type="ECO:0000313" key="1">
    <source>
        <dbReference type="EMBL" id="KRG88499.1"/>
    </source>
</evidence>
<dbReference type="AlphaFoldDB" id="A0A0R0EE63"/>
<dbReference type="EnsemblPlants" id="KRG88499">
    <property type="protein sequence ID" value="KRG88499"/>
    <property type="gene ID" value="GLYMA_U031500"/>
</dbReference>
<name>A0A0R0EE63_SOYBN</name>